<evidence type="ECO:0000256" key="4">
    <source>
        <dbReference type="ARBA" id="ARBA00022553"/>
    </source>
</evidence>
<dbReference type="InterPro" id="IPR023298">
    <property type="entry name" value="ATPase_P-typ_TM_dom_sf"/>
</dbReference>
<dbReference type="InterPro" id="IPR008250">
    <property type="entry name" value="ATPase_P-typ_transduc_dom_A_sf"/>
</dbReference>
<evidence type="ECO:0000256" key="10">
    <source>
        <dbReference type="ARBA" id="ARBA00022842"/>
    </source>
</evidence>
<evidence type="ECO:0000313" key="19">
    <source>
        <dbReference type="Proteomes" id="UP000005239"/>
    </source>
</evidence>
<dbReference type="InterPro" id="IPR044492">
    <property type="entry name" value="P_typ_ATPase_HD_dom"/>
</dbReference>
<gene>
    <name evidence="18" type="primary">WBGene00116673</name>
</gene>
<feature type="compositionally biased region" description="Basic and acidic residues" evidence="14">
    <location>
        <begin position="1241"/>
        <end position="1264"/>
    </location>
</feature>
<dbReference type="Gene3D" id="3.40.50.1000">
    <property type="entry name" value="HAD superfamily/HAD-like"/>
    <property type="match status" value="1"/>
</dbReference>
<evidence type="ECO:0000256" key="13">
    <source>
        <dbReference type="ARBA" id="ARBA00023136"/>
    </source>
</evidence>
<dbReference type="SUPFAM" id="SSF56784">
    <property type="entry name" value="HAD-like"/>
    <property type="match status" value="1"/>
</dbReference>
<evidence type="ECO:0000256" key="9">
    <source>
        <dbReference type="ARBA" id="ARBA00022840"/>
    </source>
</evidence>
<dbReference type="GO" id="GO:0005524">
    <property type="term" value="F:ATP binding"/>
    <property type="evidence" value="ECO:0007669"/>
    <property type="project" value="UniProtKB-KW"/>
</dbReference>
<feature type="domain" description="P-type ATPase A" evidence="16">
    <location>
        <begin position="636"/>
        <end position="739"/>
    </location>
</feature>
<evidence type="ECO:0000259" key="16">
    <source>
        <dbReference type="Pfam" id="PF00122"/>
    </source>
</evidence>
<dbReference type="Gene3D" id="2.70.150.10">
    <property type="entry name" value="Calcium-transporting ATPase, cytoplasmic transduction domain A"/>
    <property type="match status" value="1"/>
</dbReference>
<dbReference type="GO" id="GO:0005789">
    <property type="term" value="C:endoplasmic reticulum membrane"/>
    <property type="evidence" value="ECO:0000318"/>
    <property type="project" value="GO_Central"/>
</dbReference>
<dbReference type="Pfam" id="PF13246">
    <property type="entry name" value="Cation_ATPase"/>
    <property type="match status" value="1"/>
</dbReference>
<dbReference type="InterPro" id="IPR059000">
    <property type="entry name" value="ATPase_P-type_domA"/>
</dbReference>
<evidence type="ECO:0000256" key="14">
    <source>
        <dbReference type="SAM" id="MobiDB-lite"/>
    </source>
</evidence>
<evidence type="ECO:0000256" key="8">
    <source>
        <dbReference type="ARBA" id="ARBA00022824"/>
    </source>
</evidence>
<evidence type="ECO:0000256" key="12">
    <source>
        <dbReference type="ARBA" id="ARBA00022989"/>
    </source>
</evidence>
<accession>A0A8R1UGS5</accession>
<feature type="transmembrane region" description="Helical" evidence="15">
    <location>
        <begin position="432"/>
        <end position="457"/>
    </location>
</feature>
<evidence type="ECO:0000256" key="15">
    <source>
        <dbReference type="SAM" id="Phobius"/>
    </source>
</evidence>
<keyword evidence="8" id="KW-0256">Endoplasmic reticulum</keyword>
<feature type="transmembrane region" description="Helical" evidence="15">
    <location>
        <begin position="1414"/>
        <end position="1441"/>
    </location>
</feature>
<feature type="region of interest" description="Disordered" evidence="14">
    <location>
        <begin position="1241"/>
        <end position="1289"/>
    </location>
</feature>
<keyword evidence="13 15" id="KW-0472">Membrane</keyword>
<dbReference type="GO" id="GO:0046872">
    <property type="term" value="F:metal ion binding"/>
    <property type="evidence" value="ECO:0007669"/>
    <property type="project" value="UniProtKB-KW"/>
</dbReference>
<organism evidence="18 19">
    <name type="scientific">Pristionchus pacificus</name>
    <name type="common">Parasitic nematode worm</name>
    <dbReference type="NCBI Taxonomy" id="54126"/>
    <lineage>
        <taxon>Eukaryota</taxon>
        <taxon>Metazoa</taxon>
        <taxon>Ecdysozoa</taxon>
        <taxon>Nematoda</taxon>
        <taxon>Chromadorea</taxon>
        <taxon>Rhabditida</taxon>
        <taxon>Rhabditina</taxon>
        <taxon>Diplogasteromorpha</taxon>
        <taxon>Diplogasteroidea</taxon>
        <taxon>Neodiplogasteridae</taxon>
        <taxon>Pristionchus</taxon>
    </lineage>
</organism>
<dbReference type="OrthoDB" id="48943at2759"/>
<keyword evidence="10" id="KW-0460">Magnesium</keyword>
<feature type="transmembrane region" description="Helical" evidence="15">
    <location>
        <begin position="1375"/>
        <end position="1393"/>
    </location>
</feature>
<protein>
    <submittedName>
        <fullName evidence="18">Cation-transporting ATPase</fullName>
    </submittedName>
</protein>
<evidence type="ECO:0000259" key="17">
    <source>
        <dbReference type="Pfam" id="PF23143"/>
    </source>
</evidence>
<evidence type="ECO:0000256" key="1">
    <source>
        <dbReference type="ARBA" id="ARBA00004477"/>
    </source>
</evidence>
<reference evidence="18" key="2">
    <citation type="submission" date="2022-06" db="UniProtKB">
        <authorList>
            <consortium name="EnsemblMetazoa"/>
        </authorList>
    </citation>
    <scope>IDENTIFICATION</scope>
    <source>
        <strain evidence="18">PS312</strain>
    </source>
</reference>
<dbReference type="Gene3D" id="3.40.1110.10">
    <property type="entry name" value="Calcium-transporting ATPase, cytoplasmic domain N"/>
    <property type="match status" value="1"/>
</dbReference>
<dbReference type="PANTHER" id="PTHR45630:SF7">
    <property type="entry name" value="ENDOPLASMIC RETICULUM TRANSMEMBRANE HELIX TRANSLOCASE"/>
    <property type="match status" value="1"/>
</dbReference>
<keyword evidence="9" id="KW-0067">ATP-binding</keyword>
<dbReference type="PRINTS" id="PR00119">
    <property type="entry name" value="CATATPASE"/>
</dbReference>
<keyword evidence="11" id="KW-1278">Translocase</keyword>
<dbReference type="SUPFAM" id="SSF81653">
    <property type="entry name" value="Calcium ATPase, transduction domain A"/>
    <property type="match status" value="1"/>
</dbReference>
<dbReference type="SFLD" id="SFLDS00003">
    <property type="entry name" value="Haloacid_Dehalogenase"/>
    <property type="match status" value="1"/>
</dbReference>
<dbReference type="PROSITE" id="PS00154">
    <property type="entry name" value="ATPASE_E1_E2"/>
    <property type="match status" value="1"/>
</dbReference>
<dbReference type="CDD" id="cd07543">
    <property type="entry name" value="P-type_ATPase_cation"/>
    <property type="match status" value="1"/>
</dbReference>
<comment type="similarity">
    <text evidence="2">Belongs to the cation transport ATPase (P-type) (TC 3.A.3) family. Type V subfamily.</text>
</comment>
<dbReference type="FunFam" id="3.40.50.1000:FF:000056">
    <property type="entry name" value="Cation-transporting ATPase"/>
    <property type="match status" value="1"/>
</dbReference>
<keyword evidence="7" id="KW-0547">Nucleotide-binding</keyword>
<keyword evidence="12 15" id="KW-1133">Transmembrane helix</keyword>
<evidence type="ECO:0000256" key="5">
    <source>
        <dbReference type="ARBA" id="ARBA00022692"/>
    </source>
</evidence>
<accession>A0A2A6CKL6</accession>
<dbReference type="EnsemblMetazoa" id="PPA27119.1">
    <property type="protein sequence ID" value="PPA27119.1"/>
    <property type="gene ID" value="WBGene00116673"/>
</dbReference>
<reference evidence="19" key="1">
    <citation type="journal article" date="2008" name="Nat. Genet.">
        <title>The Pristionchus pacificus genome provides a unique perspective on nematode lifestyle and parasitism.</title>
        <authorList>
            <person name="Dieterich C."/>
            <person name="Clifton S.W."/>
            <person name="Schuster L.N."/>
            <person name="Chinwalla A."/>
            <person name="Delehaunty K."/>
            <person name="Dinkelacker I."/>
            <person name="Fulton L."/>
            <person name="Fulton R."/>
            <person name="Godfrey J."/>
            <person name="Minx P."/>
            <person name="Mitreva M."/>
            <person name="Roeseler W."/>
            <person name="Tian H."/>
            <person name="Witte H."/>
            <person name="Yang S.P."/>
            <person name="Wilson R.K."/>
            <person name="Sommer R.J."/>
        </authorList>
    </citation>
    <scope>NUCLEOTIDE SEQUENCE [LARGE SCALE GENOMIC DNA]</scope>
    <source>
        <strain evidence="19">PS312</strain>
    </source>
</reference>
<evidence type="ECO:0000256" key="7">
    <source>
        <dbReference type="ARBA" id="ARBA00022741"/>
    </source>
</evidence>
<dbReference type="InterPro" id="IPR001757">
    <property type="entry name" value="P_typ_ATPase"/>
</dbReference>
<dbReference type="Proteomes" id="UP000005239">
    <property type="component" value="Unassembled WGS sequence"/>
</dbReference>
<dbReference type="PANTHER" id="PTHR45630">
    <property type="entry name" value="CATION-TRANSPORTING ATPASE-RELATED"/>
    <property type="match status" value="1"/>
</dbReference>
<dbReference type="GO" id="GO:0048813">
    <property type="term" value="P:dendrite morphogenesis"/>
    <property type="evidence" value="ECO:0007669"/>
    <property type="project" value="EnsemblMetazoa"/>
</dbReference>
<dbReference type="SUPFAM" id="SSF81665">
    <property type="entry name" value="Calcium ATPase, transmembrane domain M"/>
    <property type="match status" value="1"/>
</dbReference>
<dbReference type="GO" id="GO:0019829">
    <property type="term" value="F:ATPase-coupled monoatomic cation transmembrane transporter activity"/>
    <property type="evidence" value="ECO:0000318"/>
    <property type="project" value="GO_Central"/>
</dbReference>
<keyword evidence="3" id="KW-0813">Transport</keyword>
<dbReference type="GO" id="GO:0055085">
    <property type="term" value="P:transmembrane transport"/>
    <property type="evidence" value="ECO:0000318"/>
    <property type="project" value="GO_Central"/>
</dbReference>
<dbReference type="SFLD" id="SFLDF00027">
    <property type="entry name" value="p-type_atpase"/>
    <property type="match status" value="1"/>
</dbReference>
<feature type="transmembrane region" description="Helical" evidence="15">
    <location>
        <begin position="1350"/>
        <end position="1369"/>
    </location>
</feature>
<dbReference type="InterPro" id="IPR057255">
    <property type="entry name" value="2TM_P5A-ATPase"/>
</dbReference>
<comment type="subcellular location">
    <subcellularLocation>
        <location evidence="1">Endoplasmic reticulum membrane</location>
        <topology evidence="1">Multi-pass membrane protein</topology>
    </subcellularLocation>
</comment>
<dbReference type="InterPro" id="IPR006544">
    <property type="entry name" value="P-type_TPase_V"/>
</dbReference>
<evidence type="ECO:0000256" key="6">
    <source>
        <dbReference type="ARBA" id="ARBA00022723"/>
    </source>
</evidence>
<dbReference type="GO" id="GO:0016887">
    <property type="term" value="F:ATP hydrolysis activity"/>
    <property type="evidence" value="ECO:0007669"/>
    <property type="project" value="InterPro"/>
</dbReference>
<evidence type="ECO:0000256" key="2">
    <source>
        <dbReference type="ARBA" id="ARBA00006000"/>
    </source>
</evidence>
<dbReference type="SFLD" id="SFLDG00002">
    <property type="entry name" value="C1.7:_P-type_atpase_like"/>
    <property type="match status" value="1"/>
</dbReference>
<dbReference type="FunFam" id="2.70.150.10:FF:000015">
    <property type="entry name" value="Cation-transporting ATPase"/>
    <property type="match status" value="1"/>
</dbReference>
<feature type="transmembrane region" description="Helical" evidence="15">
    <location>
        <begin position="788"/>
        <end position="807"/>
    </location>
</feature>
<dbReference type="NCBIfam" id="TIGR01657">
    <property type="entry name" value="P-ATPase-V"/>
    <property type="match status" value="1"/>
</dbReference>
<feature type="domain" description="P5A-ATPase transmembrane helical hairpin" evidence="17">
    <location>
        <begin position="401"/>
        <end position="468"/>
    </location>
</feature>
<evidence type="ECO:0000313" key="18">
    <source>
        <dbReference type="EnsemblMetazoa" id="PPA27119.1"/>
    </source>
</evidence>
<dbReference type="GO" id="GO:0006874">
    <property type="term" value="P:intracellular calcium ion homeostasis"/>
    <property type="evidence" value="ECO:0000318"/>
    <property type="project" value="GO_Central"/>
</dbReference>
<dbReference type="InterPro" id="IPR023299">
    <property type="entry name" value="ATPase_P-typ_cyto_dom_N"/>
</dbReference>
<keyword evidence="5 15" id="KW-0812">Transmembrane</keyword>
<keyword evidence="19" id="KW-1185">Reference proteome</keyword>
<dbReference type="InterPro" id="IPR018303">
    <property type="entry name" value="ATPase_P-typ_P_site"/>
</dbReference>
<keyword evidence="6" id="KW-0479">Metal-binding</keyword>
<dbReference type="NCBIfam" id="TIGR01494">
    <property type="entry name" value="ATPase_P-type"/>
    <property type="match status" value="2"/>
</dbReference>
<dbReference type="Pfam" id="PF00122">
    <property type="entry name" value="E1-E2_ATPase"/>
    <property type="match status" value="1"/>
</dbReference>
<dbReference type="InterPro" id="IPR047820">
    <property type="entry name" value="P5A-type_ATPase"/>
</dbReference>
<feature type="transmembrane region" description="Helical" evidence="15">
    <location>
        <begin position="1493"/>
        <end position="1513"/>
    </location>
</feature>
<dbReference type="Pfam" id="PF23143">
    <property type="entry name" value="2TM_P5A-ATPase"/>
    <property type="match status" value="1"/>
</dbReference>
<feature type="compositionally biased region" description="Low complexity" evidence="14">
    <location>
        <begin position="1276"/>
        <end position="1289"/>
    </location>
</feature>
<name>A0A2A6CKL6_PRIPA</name>
<dbReference type="SUPFAM" id="SSF81660">
    <property type="entry name" value="Metal cation-transporting ATPase, ATP-binding domain N"/>
    <property type="match status" value="1"/>
</dbReference>
<proteinExistence type="inferred from homology"/>
<dbReference type="InterPro" id="IPR036412">
    <property type="entry name" value="HAD-like_sf"/>
</dbReference>
<dbReference type="InterPro" id="IPR023214">
    <property type="entry name" value="HAD_sf"/>
</dbReference>
<dbReference type="FunFam" id="3.40.1110.10:FF:000098">
    <property type="entry name" value="Cation-transporting ATPase"/>
    <property type="match status" value="1"/>
</dbReference>
<feature type="transmembrane region" description="Helical" evidence="15">
    <location>
        <begin position="1461"/>
        <end position="1481"/>
    </location>
</feature>
<evidence type="ECO:0000256" key="3">
    <source>
        <dbReference type="ARBA" id="ARBA00022448"/>
    </source>
</evidence>
<evidence type="ECO:0000256" key="11">
    <source>
        <dbReference type="ARBA" id="ARBA00022967"/>
    </source>
</evidence>
<sequence>MDIVEFPLPSSFPIKFRQEMLLPRKFLARIQFWKKPKVNFVGSIDRKLVEVVANLQCKNCPKKLINFPLAPKTGYCGHIFCSGCAEDLSWPFEWFHNVKKGGVYKVKDIPSDTELQNMLYDCRQCGEDAVRLKPGKDEYFQLFSDNLLLGKFHSALEEVGYLCKNSDNTEDKSMKIYTCVKDAEEYLKRGCHLQLFKANDPLHPRDELKTDDKNRRLSSLDRSKRGVFAGLYHCACCSNLLKEDKYFAAMPVSHLSCGHLIGSRCANVIRKDPKRAYCLFCDELFSTSDDTESKKHFLIPSQTLYRILYSPKLSSSTKTFECEGRCESLHSLDYIYKGTKFCVWCKLERQLEEKRTSEGRKSNFSTARTTARPWVKRRPFDPIEGMALDSLVESVTTYRLRPTWQHLYAGPFAVLYLVVFGIWTSWGFDEHYELGCIGFAAVGLLQALCVLFGHWFVGVQAFMTCSYESDPKKASWVKVVPAPNNGWSELLPLKYSKLNGNSKLYFEFQKVIYAFNTDRKEFETVVFDTRRSMKYYQSAQGFQTDDELVNARYSLGDNKMEMVIPQFMDMFKERATAPFFVFQVFCVGLWCLEDMWYYSLFTLAMLMTFEATLVKQQLKNMAEIRNMGNKTYQIYCYRNRKWNRVKSDELVPGDIVSIGRSQEGQTIPCDLILMRGPCIVDESMLTGESVPQMKEPIEGVEGHRDFDIDLDSRLHVISGGTKVVQHTPPAGAVKSCKQTGKNEAGMKSPDNGCICYVLRTGFNTSQGKLLRTIMFGVKRVTANNLETFAFILFLLIFAIAAAAYLWLKGSEDPTRSKYKLFLECTLILTSVIPPELPIELSLAVNNSLIALQKLGVFCTEPFRIPFAGKIDICCFDKTGTLTTDNLVVEGIAIGDGEEDSVTIVKAAADNVEGVQVLACCHSLVRFDEELVGDPLEKACLQWIDFSLTKSDTVIPNTNRKDVLPLRIAHRFHFSSAMKRMTTIAGYIPHGTNEPKYVVAVKGAPEVLKSMYASVPDDYEQTYTKLTRQGARVLALGLRHVGSLTPQEIRDSKREHWEKELVFAGFVVISCPLKPDTKTMIKEIIDSSHRVVMITGDNPLTACHVAKVLRFTSKRKPTLILDAPHENGGYWGWRSVDGEIECEVEPNARERAKFFKDHEFCITGSALTHLLVHHRPFYLQLVVHVAVFARMAPKQKEQVINDLKHLGKTTLMCGDGTNDVGALKHANVGVALLSHPFDAVKAAKEKEEREKKAGSSEKSEKDKKSPAIVPGGRRTDAPAGARARPQAGAPALQKRLDDMMKEIEEEEKAQVVRLGDASIAAPFTSKYTSIQSICHVIKQGRCTLVTTLQMFKILALNALISAYSLSVLYLDGVKFSDTQATIQGLLLAACFLFVSRAKPLNTLSRQRPMANIFNAYTLLTVTGQFCIHFTCLLTLVNAAHAADPRTDPIDLEAKFTPNMLNTTVYIISMALQVCTFAVNYRGRPFMESLMEHRAMLYSLLASGFAVFSLAWGASDDMIKQFELVVLPDELRNMVVKYVAADLIGCYVLDRSLNFLLGDMF</sequence>
<feature type="transmembrane region" description="Helical" evidence="15">
    <location>
        <begin position="407"/>
        <end position="426"/>
    </location>
</feature>
<keyword evidence="4" id="KW-0597">Phosphoprotein</keyword>
<dbReference type="GO" id="GO:0015662">
    <property type="term" value="F:P-type ion transporter activity"/>
    <property type="evidence" value="ECO:0000318"/>
    <property type="project" value="GO_Central"/>
</dbReference>